<dbReference type="InterPro" id="IPR023575">
    <property type="entry name" value="Ribosomal_uS19_SF"/>
</dbReference>
<protein>
    <submittedName>
        <fullName evidence="5">30S ribosomal protein S19</fullName>
    </submittedName>
</protein>
<evidence type="ECO:0000313" key="5">
    <source>
        <dbReference type="EMBL" id="QEM01805.1"/>
    </source>
</evidence>
<name>A0A5C1H860_9APIC</name>
<dbReference type="AlphaFoldDB" id="A0A5C1H860"/>
<accession>A0A5C1H860</accession>
<evidence type="ECO:0000256" key="3">
    <source>
        <dbReference type="ARBA" id="ARBA00023274"/>
    </source>
</evidence>
<keyword evidence="4" id="KW-0472">Membrane</keyword>
<keyword evidence="3" id="KW-0687">Ribonucleoprotein</keyword>
<evidence type="ECO:0000256" key="1">
    <source>
        <dbReference type="ARBA" id="ARBA00007345"/>
    </source>
</evidence>
<dbReference type="GO" id="GO:0003735">
    <property type="term" value="F:structural constituent of ribosome"/>
    <property type="evidence" value="ECO:0007669"/>
    <property type="project" value="InterPro"/>
</dbReference>
<dbReference type="EMBL" id="MK573207">
    <property type="protein sequence ID" value="QEM01805.1"/>
    <property type="molecule type" value="Genomic_DNA"/>
</dbReference>
<organism evidence="5">
    <name type="scientific">Nephromyces sp. ex Molgula occidentalis</name>
    <dbReference type="NCBI Taxonomy" id="2544991"/>
    <lineage>
        <taxon>Eukaryota</taxon>
        <taxon>Sar</taxon>
        <taxon>Alveolata</taxon>
        <taxon>Apicomplexa</taxon>
        <taxon>Aconoidasida</taxon>
        <taxon>Nephromycida</taxon>
        <taxon>Nephromyces</taxon>
    </lineage>
</organism>
<keyword evidence="2 5" id="KW-0689">Ribosomal protein</keyword>
<dbReference type="SUPFAM" id="SSF54570">
    <property type="entry name" value="Ribosomal protein S19"/>
    <property type="match status" value="1"/>
</dbReference>
<keyword evidence="4" id="KW-1133">Transmembrane helix</keyword>
<evidence type="ECO:0000256" key="2">
    <source>
        <dbReference type="ARBA" id="ARBA00022980"/>
    </source>
</evidence>
<gene>
    <name evidence="5" type="primary">rps19</name>
</gene>
<comment type="similarity">
    <text evidence="1">Belongs to the universal ribosomal protein uS19 family.</text>
</comment>
<evidence type="ECO:0000256" key="4">
    <source>
        <dbReference type="SAM" id="Phobius"/>
    </source>
</evidence>
<proteinExistence type="inferred from homology"/>
<dbReference type="Gene3D" id="3.30.860.10">
    <property type="entry name" value="30s Ribosomal Protein S19, Chain A"/>
    <property type="match status" value="1"/>
</dbReference>
<feature type="transmembrane region" description="Helical" evidence="4">
    <location>
        <begin position="34"/>
        <end position="52"/>
    </location>
</feature>
<dbReference type="GO" id="GO:1990904">
    <property type="term" value="C:ribonucleoprotein complex"/>
    <property type="evidence" value="ECO:0007669"/>
    <property type="project" value="UniProtKB-KW"/>
</dbReference>
<keyword evidence="4" id="KW-0812">Transmembrane</keyword>
<dbReference type="GO" id="GO:0006412">
    <property type="term" value="P:translation"/>
    <property type="evidence" value="ECO:0007669"/>
    <property type="project" value="InterPro"/>
</dbReference>
<dbReference type="GO" id="GO:0005840">
    <property type="term" value="C:ribosome"/>
    <property type="evidence" value="ECO:0007669"/>
    <property type="project" value="UniProtKB-KW"/>
</dbReference>
<reference evidence="5" key="1">
    <citation type="journal article" date="2019" name="Genome Biol. Evol.">
        <title>Nephromyces represents a diverse and novel lineage of the Apicomplexa that has retained apicoplasts.</title>
        <authorList>
            <person name="Munoz-Gomez S.A."/>
            <person name="Durnin K."/>
            <person name="Eme L."/>
            <person name="Paight C."/>
            <person name="Lane C.E."/>
            <person name="Saffo M.B."/>
            <person name="Slamovits C.H."/>
        </authorList>
    </citation>
    <scope>NUCLEOTIDE SEQUENCE</scope>
    <source>
        <strain evidence="5">678</strain>
    </source>
</reference>
<sequence length="77" mass="9560">MIKILKKYPFISKDILRKKIFIQKKKNIYIKNKSLFLSIIFKNYIFYVYNGYKYNLINWNFKKLGYKIGYFIKTKNI</sequence>